<evidence type="ECO:0000313" key="2">
    <source>
        <dbReference type="EMBL" id="TYK14608.1"/>
    </source>
</evidence>
<dbReference type="Proteomes" id="UP000321393">
    <property type="component" value="Unassembled WGS sequence"/>
</dbReference>
<gene>
    <name evidence="2" type="ORF">E5676_scaffold552G001190</name>
    <name evidence="1" type="ORF">E6C27_scaffold24G001800</name>
</gene>
<dbReference type="EMBL" id="SSTD01009281">
    <property type="protein sequence ID" value="TYK14608.1"/>
    <property type="molecule type" value="Genomic_DNA"/>
</dbReference>
<dbReference type="Proteomes" id="UP000321947">
    <property type="component" value="Unassembled WGS sequence"/>
</dbReference>
<dbReference type="AlphaFoldDB" id="A0A5A7UHH6"/>
<reference evidence="3 4" key="1">
    <citation type="submission" date="2019-08" db="EMBL/GenBank/DDBJ databases">
        <title>Draft genome sequences of two oriental melons (Cucumis melo L. var makuwa).</title>
        <authorList>
            <person name="Kwon S.-Y."/>
        </authorList>
    </citation>
    <scope>NUCLEOTIDE SEQUENCE [LARGE SCALE GENOMIC DNA]</scope>
    <source>
        <strain evidence="4">cv. Chang Bougi</strain>
        <strain evidence="3">cv. SW 3</strain>
        <tissue evidence="1">Leaf</tissue>
    </source>
</reference>
<organism evidence="1 3">
    <name type="scientific">Cucumis melo var. makuwa</name>
    <name type="common">Oriental melon</name>
    <dbReference type="NCBI Taxonomy" id="1194695"/>
    <lineage>
        <taxon>Eukaryota</taxon>
        <taxon>Viridiplantae</taxon>
        <taxon>Streptophyta</taxon>
        <taxon>Embryophyta</taxon>
        <taxon>Tracheophyta</taxon>
        <taxon>Spermatophyta</taxon>
        <taxon>Magnoliopsida</taxon>
        <taxon>eudicotyledons</taxon>
        <taxon>Gunneridae</taxon>
        <taxon>Pentapetalae</taxon>
        <taxon>rosids</taxon>
        <taxon>fabids</taxon>
        <taxon>Cucurbitales</taxon>
        <taxon>Cucurbitaceae</taxon>
        <taxon>Benincaseae</taxon>
        <taxon>Cucumis</taxon>
    </lineage>
</organism>
<evidence type="ECO:0000313" key="4">
    <source>
        <dbReference type="Proteomes" id="UP000321947"/>
    </source>
</evidence>
<accession>A0A5A7UHH6</accession>
<evidence type="ECO:0000313" key="1">
    <source>
        <dbReference type="EMBL" id="KAA0054428.1"/>
    </source>
</evidence>
<dbReference type="EMBL" id="SSTE01008830">
    <property type="protein sequence ID" value="KAA0054428.1"/>
    <property type="molecule type" value="Genomic_DNA"/>
</dbReference>
<protein>
    <submittedName>
        <fullName evidence="1">Uncharacterized protein</fullName>
    </submittedName>
</protein>
<comment type="caution">
    <text evidence="1">The sequence shown here is derived from an EMBL/GenBank/DDBJ whole genome shotgun (WGS) entry which is preliminary data.</text>
</comment>
<sequence>MGNETEKLALRRSYEVKTLCTTLTTYWQSISKLQQTKAVYQAPRTRSLLEKWVKHFGRGTPSTTNVYKLYDVVGPVQHSHHLYRSGARSALNDSIVVMEYAQSQQWNLTCVHMLPYSLGLNTSVL</sequence>
<name>A0A5A7UHH6_CUCMM</name>
<proteinExistence type="predicted"/>
<evidence type="ECO:0000313" key="3">
    <source>
        <dbReference type="Proteomes" id="UP000321393"/>
    </source>
</evidence>